<dbReference type="InterPro" id="IPR011009">
    <property type="entry name" value="Kinase-like_dom_sf"/>
</dbReference>
<dbReference type="PROSITE" id="PS00107">
    <property type="entry name" value="PROTEIN_KINASE_ATP"/>
    <property type="match status" value="1"/>
</dbReference>
<evidence type="ECO:0000259" key="17">
    <source>
        <dbReference type="PROSITE" id="PS50011"/>
    </source>
</evidence>
<keyword evidence="7 19" id="KW-0418">Kinase</keyword>
<keyword evidence="4 15" id="KW-0812">Transmembrane</keyword>
<name>A0A2Z7AUR9_9LAMI</name>
<proteinExistence type="predicted"/>
<dbReference type="GO" id="GO:0005524">
    <property type="term" value="F:ATP binding"/>
    <property type="evidence" value="ECO:0007669"/>
    <property type="project" value="UniProtKB-UniRule"/>
</dbReference>
<dbReference type="PANTHER" id="PTHR46008:SF62">
    <property type="entry name" value="PROTEIN KINASE DOMAIN-CONTAINING PROTEIN"/>
    <property type="match status" value="1"/>
</dbReference>
<dbReference type="InterPro" id="IPR000742">
    <property type="entry name" value="EGF"/>
</dbReference>
<dbReference type="PROSITE" id="PS50011">
    <property type="entry name" value="PROTEIN_KINASE_DOM"/>
    <property type="match status" value="1"/>
</dbReference>
<evidence type="ECO:0000256" key="12">
    <source>
        <dbReference type="PROSITE-ProRule" id="PRU00076"/>
    </source>
</evidence>
<keyword evidence="5 16" id="KW-0732">Signal</keyword>
<evidence type="ECO:0000259" key="18">
    <source>
        <dbReference type="PROSITE" id="PS50026"/>
    </source>
</evidence>
<dbReference type="CDD" id="cd00053">
    <property type="entry name" value="EGF"/>
    <property type="match status" value="1"/>
</dbReference>
<evidence type="ECO:0000313" key="19">
    <source>
        <dbReference type="EMBL" id="KZV25243.1"/>
    </source>
</evidence>
<dbReference type="InterPro" id="IPR008271">
    <property type="entry name" value="Ser/Thr_kinase_AS"/>
</dbReference>
<keyword evidence="6 13" id="KW-0547">Nucleotide-binding</keyword>
<keyword evidence="19" id="KW-0675">Receptor</keyword>
<keyword evidence="9 15" id="KW-1133">Transmembrane helix</keyword>
<dbReference type="FunFam" id="1.10.510.10:FF:000161">
    <property type="entry name" value="Wall-associated receptor kinase-like 20"/>
    <property type="match status" value="1"/>
</dbReference>
<dbReference type="Gene3D" id="1.10.510.10">
    <property type="entry name" value="Transferase(Phosphotransferase) domain 1"/>
    <property type="match status" value="1"/>
</dbReference>
<feature type="compositionally biased region" description="Low complexity" evidence="14">
    <location>
        <begin position="627"/>
        <end position="637"/>
    </location>
</feature>
<accession>A0A2Z7AUR9</accession>
<reference evidence="19 20" key="1">
    <citation type="journal article" date="2015" name="Proc. Natl. Acad. Sci. U.S.A.">
        <title>The resurrection genome of Boea hygrometrica: A blueprint for survival of dehydration.</title>
        <authorList>
            <person name="Xiao L."/>
            <person name="Yang G."/>
            <person name="Zhang L."/>
            <person name="Yang X."/>
            <person name="Zhao S."/>
            <person name="Ji Z."/>
            <person name="Zhou Q."/>
            <person name="Hu M."/>
            <person name="Wang Y."/>
            <person name="Chen M."/>
            <person name="Xu Y."/>
            <person name="Jin H."/>
            <person name="Xiao X."/>
            <person name="Hu G."/>
            <person name="Bao F."/>
            <person name="Hu Y."/>
            <person name="Wan P."/>
            <person name="Li L."/>
            <person name="Deng X."/>
            <person name="Kuang T."/>
            <person name="Xiang C."/>
            <person name="Zhu J.K."/>
            <person name="Oliver M.J."/>
            <person name="He Y."/>
        </authorList>
    </citation>
    <scope>NUCLEOTIDE SEQUENCE [LARGE SCALE GENOMIC DNA]</scope>
    <source>
        <strain evidence="20">cv. XS01</strain>
    </source>
</reference>
<evidence type="ECO:0000256" key="10">
    <source>
        <dbReference type="ARBA" id="ARBA00023136"/>
    </source>
</evidence>
<dbReference type="Proteomes" id="UP000250235">
    <property type="component" value="Unassembled WGS sequence"/>
</dbReference>
<evidence type="ECO:0000256" key="3">
    <source>
        <dbReference type="ARBA" id="ARBA00022679"/>
    </source>
</evidence>
<keyword evidence="11" id="KW-0325">Glycoprotein</keyword>
<evidence type="ECO:0000256" key="9">
    <source>
        <dbReference type="ARBA" id="ARBA00022989"/>
    </source>
</evidence>
<keyword evidence="8 13" id="KW-0067">ATP-binding</keyword>
<dbReference type="InterPro" id="IPR000719">
    <property type="entry name" value="Prot_kinase_dom"/>
</dbReference>
<dbReference type="PROSITE" id="PS50026">
    <property type="entry name" value="EGF_3"/>
    <property type="match status" value="1"/>
</dbReference>
<feature type="transmembrane region" description="Helical" evidence="15">
    <location>
        <begin position="271"/>
        <end position="295"/>
    </location>
</feature>
<organism evidence="19 20">
    <name type="scientific">Dorcoceras hygrometricum</name>
    <dbReference type="NCBI Taxonomy" id="472368"/>
    <lineage>
        <taxon>Eukaryota</taxon>
        <taxon>Viridiplantae</taxon>
        <taxon>Streptophyta</taxon>
        <taxon>Embryophyta</taxon>
        <taxon>Tracheophyta</taxon>
        <taxon>Spermatophyta</taxon>
        <taxon>Magnoliopsida</taxon>
        <taxon>eudicotyledons</taxon>
        <taxon>Gunneridae</taxon>
        <taxon>Pentapetalae</taxon>
        <taxon>asterids</taxon>
        <taxon>lamiids</taxon>
        <taxon>Lamiales</taxon>
        <taxon>Gesneriaceae</taxon>
        <taxon>Didymocarpoideae</taxon>
        <taxon>Trichosporeae</taxon>
        <taxon>Loxocarpinae</taxon>
        <taxon>Dorcoceras</taxon>
    </lineage>
</organism>
<dbReference type="GO" id="GO:0005886">
    <property type="term" value="C:plasma membrane"/>
    <property type="evidence" value="ECO:0007669"/>
    <property type="project" value="UniProtKB-ARBA"/>
</dbReference>
<dbReference type="AlphaFoldDB" id="A0A2Z7AUR9"/>
<comment type="subcellular location">
    <subcellularLocation>
        <location evidence="1">Membrane</location>
        <topology evidence="1">Single-pass membrane protein</topology>
    </subcellularLocation>
</comment>
<keyword evidence="2" id="KW-0723">Serine/threonine-protein kinase</keyword>
<dbReference type="InterPro" id="IPR017441">
    <property type="entry name" value="Protein_kinase_ATP_BS"/>
</dbReference>
<dbReference type="SUPFAM" id="SSF56112">
    <property type="entry name" value="Protein kinase-like (PK-like)"/>
    <property type="match status" value="1"/>
</dbReference>
<keyword evidence="12" id="KW-0245">EGF-like domain</keyword>
<protein>
    <submittedName>
        <fullName evidence="19">Wall-associated receptor kinase-like 14-like</fullName>
    </submittedName>
</protein>
<evidence type="ECO:0000256" key="11">
    <source>
        <dbReference type="ARBA" id="ARBA00023180"/>
    </source>
</evidence>
<evidence type="ECO:0000256" key="16">
    <source>
        <dbReference type="SAM" id="SignalP"/>
    </source>
</evidence>
<dbReference type="PANTHER" id="PTHR46008">
    <property type="entry name" value="LEAF RUST 10 DISEASE-RESISTANCE LOCUS RECEPTOR-LIKE PROTEIN KINASE-LIKE 1.4"/>
    <property type="match status" value="1"/>
</dbReference>
<comment type="caution">
    <text evidence="12">Lacks conserved residue(s) required for the propagation of feature annotation.</text>
</comment>
<evidence type="ECO:0000256" key="14">
    <source>
        <dbReference type="SAM" id="MobiDB-lite"/>
    </source>
</evidence>
<dbReference type="Gene3D" id="2.10.25.10">
    <property type="entry name" value="Laminin"/>
    <property type="match status" value="1"/>
</dbReference>
<evidence type="ECO:0000256" key="6">
    <source>
        <dbReference type="ARBA" id="ARBA00022741"/>
    </source>
</evidence>
<dbReference type="Gene3D" id="3.30.200.20">
    <property type="entry name" value="Phosphorylase Kinase, domain 1"/>
    <property type="match status" value="1"/>
</dbReference>
<evidence type="ECO:0000313" key="20">
    <source>
        <dbReference type="Proteomes" id="UP000250235"/>
    </source>
</evidence>
<evidence type="ECO:0000256" key="1">
    <source>
        <dbReference type="ARBA" id="ARBA00004167"/>
    </source>
</evidence>
<feature type="binding site" evidence="13">
    <location>
        <position position="365"/>
    </location>
    <ligand>
        <name>ATP</name>
        <dbReference type="ChEBI" id="CHEBI:30616"/>
    </ligand>
</feature>
<dbReference type="EMBL" id="KV011915">
    <property type="protein sequence ID" value="KZV25243.1"/>
    <property type="molecule type" value="Genomic_DNA"/>
</dbReference>
<evidence type="ECO:0000256" key="15">
    <source>
        <dbReference type="SAM" id="Phobius"/>
    </source>
</evidence>
<keyword evidence="20" id="KW-1185">Reference proteome</keyword>
<dbReference type="OrthoDB" id="4062651at2759"/>
<feature type="domain" description="Protein kinase" evidence="17">
    <location>
        <begin position="336"/>
        <end position="613"/>
    </location>
</feature>
<dbReference type="SMART" id="SM00220">
    <property type="entry name" value="S_TKc"/>
    <property type="match status" value="1"/>
</dbReference>
<dbReference type="PROSITE" id="PS00108">
    <property type="entry name" value="PROTEIN_KINASE_ST"/>
    <property type="match status" value="1"/>
</dbReference>
<feature type="domain" description="EGF-like" evidence="18">
    <location>
        <begin position="207"/>
        <end position="245"/>
    </location>
</feature>
<gene>
    <name evidence="19" type="ORF">F511_29655</name>
</gene>
<keyword evidence="3" id="KW-0808">Transferase</keyword>
<evidence type="ECO:0000256" key="2">
    <source>
        <dbReference type="ARBA" id="ARBA00022527"/>
    </source>
</evidence>
<evidence type="ECO:0000256" key="13">
    <source>
        <dbReference type="PROSITE-ProRule" id="PRU10141"/>
    </source>
</evidence>
<evidence type="ECO:0000256" key="7">
    <source>
        <dbReference type="ARBA" id="ARBA00022777"/>
    </source>
</evidence>
<feature type="region of interest" description="Disordered" evidence="14">
    <location>
        <begin position="627"/>
        <end position="649"/>
    </location>
</feature>
<feature type="chain" id="PRO_5016354595" evidence="16">
    <location>
        <begin position="27"/>
        <end position="700"/>
    </location>
</feature>
<dbReference type="Pfam" id="PF00069">
    <property type="entry name" value="Pkinase"/>
    <property type="match status" value="1"/>
</dbReference>
<feature type="compositionally biased region" description="Basic and acidic residues" evidence="14">
    <location>
        <begin position="638"/>
        <end position="649"/>
    </location>
</feature>
<dbReference type="CDD" id="cd14066">
    <property type="entry name" value="STKc_IRAK"/>
    <property type="match status" value="1"/>
</dbReference>
<keyword evidence="10 15" id="KW-0472">Membrane</keyword>
<evidence type="ECO:0000256" key="8">
    <source>
        <dbReference type="ARBA" id="ARBA00022840"/>
    </source>
</evidence>
<evidence type="ECO:0000256" key="4">
    <source>
        <dbReference type="ARBA" id="ARBA00022692"/>
    </source>
</evidence>
<evidence type="ECO:0000256" key="5">
    <source>
        <dbReference type="ARBA" id="ARBA00022729"/>
    </source>
</evidence>
<feature type="signal peptide" evidence="16">
    <location>
        <begin position="1"/>
        <end position="26"/>
    </location>
</feature>
<dbReference type="GO" id="GO:0004674">
    <property type="term" value="F:protein serine/threonine kinase activity"/>
    <property type="evidence" value="ECO:0007669"/>
    <property type="project" value="UniProtKB-KW"/>
</dbReference>
<sequence>MNFRFFPIVICLLLSVLAQLSSSVWSNSTGCNQVCGQTRVQYPFGFSDGCEIKLDCRKSRDIMVGSFLVQNLTSDQIMVSVPATCNRPIGRLSQLFGENFAPTLYNGLLVQNCSASLNDCVIPGRLIRSGVSFESCNSGNDLHNVSCYSEGMEDKSQFLDYEKVLRTGNCTVLISSVTVHMIGGFVSGSGSSAVSLEFQAAELGWWVVGNCSCHPNATCVTVYNGEERKGFRCECAEGYTGDGFAGGVGCREVSHCNAADHILGRCGGTKVLILIGGIFAGASSVVGVAFICYCIRKRSRSLKSQLTIKRLISEVAGNSSVPFYSYKEIERATYGFSEKQQLGTGAFGTVYAGKLHDQEPVAIKKIRYRDHESVEQVLNEIKLLSSVSHPGLLRLLGFCIENGVQILVYEYMPNGTLSQHLQRERGTVLPWTVRLTIAAETAHAIAYLHTAMNPPIYHRDIKSSNILLDYNFKSKVADFGLSRFGMLDDSHISTAPQGTPGYVDPQYHQNFHLSDKSDVYSFGVVLVEIISAMKVVDFTRPHSEINLAALAVDKIGKGRVDEIIDPYLEPNRDAWTLSSVHKMAEIAFRCLAFHHDMRPSMTEVADELEQIRISSWAPLEEHTHMGSSIASSCSSPHHGSERSFRTSETIKKTGVASRRLIVPHREAEEVKDCSPVSVQDCWLSSPNSPSTNTLLANVVQ</sequence>